<dbReference type="Pfam" id="PF00759">
    <property type="entry name" value="Glyco_hydro_9"/>
    <property type="match status" value="1"/>
</dbReference>
<proteinExistence type="inferred from homology"/>
<name>M8BL27_AEGTA</name>
<keyword evidence="6" id="KW-0119">Carbohydrate metabolism</keyword>
<dbReference type="SUPFAM" id="SSF48208">
    <property type="entry name" value="Six-hairpin glycosidases"/>
    <property type="match status" value="1"/>
</dbReference>
<evidence type="ECO:0000256" key="7">
    <source>
        <dbReference type="ARBA" id="ARBA00023295"/>
    </source>
</evidence>
<dbReference type="AlphaFoldDB" id="M8BL27"/>
<evidence type="ECO:0000256" key="1">
    <source>
        <dbReference type="ARBA" id="ARBA00000966"/>
    </source>
</evidence>
<sequence>MPIGPAGKLVKNQIPWRGDSAVDDGQEAGLDLSRGMYDAGDHIKFGFPLAFTATMLSWSVLEYGGAMEAAKQRDSALDALRWIMDYLVNAHPADDVLYIQTQKARQIS</sequence>
<comment type="similarity">
    <text evidence="2">Belongs to the glycosyl hydrolase 9 (cellulase E) family.</text>
</comment>
<organism evidence="10">
    <name type="scientific">Aegilops tauschii</name>
    <name type="common">Tausch's goatgrass</name>
    <name type="synonym">Aegilops squarrosa</name>
    <dbReference type="NCBI Taxonomy" id="37682"/>
    <lineage>
        <taxon>Eukaryota</taxon>
        <taxon>Viridiplantae</taxon>
        <taxon>Streptophyta</taxon>
        <taxon>Embryophyta</taxon>
        <taxon>Tracheophyta</taxon>
        <taxon>Spermatophyta</taxon>
        <taxon>Magnoliopsida</taxon>
        <taxon>Liliopsida</taxon>
        <taxon>Poales</taxon>
        <taxon>Poaceae</taxon>
        <taxon>BOP clade</taxon>
        <taxon>Pooideae</taxon>
        <taxon>Triticodae</taxon>
        <taxon>Triticeae</taxon>
        <taxon>Triticinae</taxon>
        <taxon>Aegilops</taxon>
    </lineage>
</organism>
<comment type="catalytic activity">
    <reaction evidence="1">
        <text>Endohydrolysis of (1-&gt;4)-beta-D-glucosidic linkages in cellulose, lichenin and cereal beta-D-glucans.</text>
        <dbReference type="EC" id="3.2.1.4"/>
    </reaction>
</comment>
<evidence type="ECO:0000313" key="10">
    <source>
        <dbReference type="EnsemblPlants" id="EMT07479"/>
    </source>
</evidence>
<reference evidence="10" key="1">
    <citation type="submission" date="2015-06" db="UniProtKB">
        <authorList>
            <consortium name="EnsemblPlants"/>
        </authorList>
    </citation>
    <scope>IDENTIFICATION</scope>
</reference>
<dbReference type="InterPro" id="IPR012341">
    <property type="entry name" value="6hp_glycosidase-like_sf"/>
</dbReference>
<protein>
    <recommendedName>
        <fullName evidence="3">cellulase</fullName>
        <ecNumber evidence="3">3.2.1.4</ecNumber>
    </recommendedName>
</protein>
<dbReference type="InterPro" id="IPR008928">
    <property type="entry name" value="6-hairpin_glycosidase_sf"/>
</dbReference>
<accession>M8BL27</accession>
<keyword evidence="8" id="KW-0624">Polysaccharide degradation</keyword>
<evidence type="ECO:0000259" key="9">
    <source>
        <dbReference type="Pfam" id="PF00759"/>
    </source>
</evidence>
<evidence type="ECO:0000256" key="2">
    <source>
        <dbReference type="ARBA" id="ARBA00007072"/>
    </source>
</evidence>
<keyword evidence="7" id="KW-0326">Glycosidase</keyword>
<dbReference type="GO" id="GO:0008810">
    <property type="term" value="F:cellulase activity"/>
    <property type="evidence" value="ECO:0007669"/>
    <property type="project" value="UniProtKB-EC"/>
</dbReference>
<keyword evidence="5" id="KW-0136">Cellulose degradation</keyword>
<evidence type="ECO:0000256" key="4">
    <source>
        <dbReference type="ARBA" id="ARBA00022801"/>
    </source>
</evidence>
<evidence type="ECO:0000256" key="5">
    <source>
        <dbReference type="ARBA" id="ARBA00023001"/>
    </source>
</evidence>
<keyword evidence="4" id="KW-0378">Hydrolase</keyword>
<feature type="domain" description="Glycoside hydrolase family 9" evidence="9">
    <location>
        <begin position="6"/>
        <end position="101"/>
    </location>
</feature>
<dbReference type="PANTHER" id="PTHR22298">
    <property type="entry name" value="ENDO-1,4-BETA-GLUCANASE"/>
    <property type="match status" value="1"/>
</dbReference>
<dbReference type="EC" id="3.2.1.4" evidence="3"/>
<evidence type="ECO:0000256" key="8">
    <source>
        <dbReference type="ARBA" id="ARBA00023326"/>
    </source>
</evidence>
<evidence type="ECO:0000256" key="3">
    <source>
        <dbReference type="ARBA" id="ARBA00012601"/>
    </source>
</evidence>
<evidence type="ECO:0000256" key="6">
    <source>
        <dbReference type="ARBA" id="ARBA00023277"/>
    </source>
</evidence>
<dbReference type="InterPro" id="IPR001701">
    <property type="entry name" value="Glyco_hydro_9"/>
</dbReference>
<dbReference type="Gene3D" id="1.50.10.10">
    <property type="match status" value="1"/>
</dbReference>
<dbReference type="GO" id="GO:0030245">
    <property type="term" value="P:cellulose catabolic process"/>
    <property type="evidence" value="ECO:0007669"/>
    <property type="project" value="UniProtKB-KW"/>
</dbReference>
<dbReference type="EnsemblPlants" id="EMT07479">
    <property type="protein sequence ID" value="EMT07479"/>
    <property type="gene ID" value="F775_19240"/>
</dbReference>